<keyword evidence="2" id="KW-0560">Oxidoreductase</keyword>
<accession>A0A917W0S1</accession>
<dbReference type="Gene3D" id="3.40.50.720">
    <property type="entry name" value="NAD(P)-binding Rossmann-like Domain"/>
    <property type="match status" value="1"/>
</dbReference>
<comment type="caution">
    <text evidence="4">The sequence shown here is derived from an EMBL/GenBank/DDBJ whole genome shotgun (WGS) entry which is preliminary data.</text>
</comment>
<dbReference type="RefSeq" id="WP_188894038.1">
    <property type="nucleotide sequence ID" value="NZ_BMMZ01000002.1"/>
</dbReference>
<dbReference type="InterPro" id="IPR020904">
    <property type="entry name" value="Sc_DH/Rdtase_CS"/>
</dbReference>
<dbReference type="GO" id="GO:0016491">
    <property type="term" value="F:oxidoreductase activity"/>
    <property type="evidence" value="ECO:0007669"/>
    <property type="project" value="UniProtKB-KW"/>
</dbReference>
<dbReference type="SUPFAM" id="SSF51735">
    <property type="entry name" value="NAD(P)-binding Rossmann-fold domains"/>
    <property type="match status" value="1"/>
</dbReference>
<dbReference type="Proteomes" id="UP000613840">
    <property type="component" value="Unassembled WGS sequence"/>
</dbReference>
<dbReference type="PANTHER" id="PTHR43669:SF12">
    <property type="entry name" value="BLR5618 PROTEIN"/>
    <property type="match status" value="1"/>
</dbReference>
<dbReference type="AlphaFoldDB" id="A0A917W0S1"/>
<dbReference type="PRINTS" id="PR00080">
    <property type="entry name" value="SDRFAMILY"/>
</dbReference>
<dbReference type="PANTHER" id="PTHR43669">
    <property type="entry name" value="5-KETO-D-GLUCONATE 5-REDUCTASE"/>
    <property type="match status" value="1"/>
</dbReference>
<organism evidence="4 5">
    <name type="scientific">Microlunatus endophyticus</name>
    <dbReference type="NCBI Taxonomy" id="1716077"/>
    <lineage>
        <taxon>Bacteria</taxon>
        <taxon>Bacillati</taxon>
        <taxon>Actinomycetota</taxon>
        <taxon>Actinomycetes</taxon>
        <taxon>Propionibacteriales</taxon>
        <taxon>Propionibacteriaceae</taxon>
        <taxon>Microlunatus</taxon>
    </lineage>
</organism>
<dbReference type="CDD" id="cd05233">
    <property type="entry name" value="SDR_c"/>
    <property type="match status" value="1"/>
</dbReference>
<reference evidence="4" key="1">
    <citation type="journal article" date="2014" name="Int. J. Syst. Evol. Microbiol.">
        <title>Complete genome sequence of Corynebacterium casei LMG S-19264T (=DSM 44701T), isolated from a smear-ripened cheese.</title>
        <authorList>
            <consortium name="US DOE Joint Genome Institute (JGI-PGF)"/>
            <person name="Walter F."/>
            <person name="Albersmeier A."/>
            <person name="Kalinowski J."/>
            <person name="Ruckert C."/>
        </authorList>
    </citation>
    <scope>NUCLEOTIDE SEQUENCE</scope>
    <source>
        <strain evidence="4">CGMCC 4.7306</strain>
    </source>
</reference>
<keyword evidence="5" id="KW-1185">Reference proteome</keyword>
<evidence type="ECO:0000313" key="5">
    <source>
        <dbReference type="Proteomes" id="UP000613840"/>
    </source>
</evidence>
<dbReference type="Pfam" id="PF00106">
    <property type="entry name" value="adh_short"/>
    <property type="match status" value="1"/>
</dbReference>
<dbReference type="EMBL" id="BMMZ01000002">
    <property type="protein sequence ID" value="GGL53255.1"/>
    <property type="molecule type" value="Genomic_DNA"/>
</dbReference>
<evidence type="ECO:0000256" key="1">
    <source>
        <dbReference type="ARBA" id="ARBA00006484"/>
    </source>
</evidence>
<proteinExistence type="inferred from homology"/>
<protein>
    <submittedName>
        <fullName evidence="4">Oxidoreductase</fullName>
    </submittedName>
</protein>
<comment type="similarity">
    <text evidence="1 3">Belongs to the short-chain dehydrogenases/reductases (SDR) family.</text>
</comment>
<gene>
    <name evidence="4" type="ORF">GCM10011575_09580</name>
</gene>
<evidence type="ECO:0000256" key="3">
    <source>
        <dbReference type="RuleBase" id="RU000363"/>
    </source>
</evidence>
<sequence length="248" mass="25733">MVDQGVAVVTGAGSGLGRATSIALVEAGFKVALLGRHRDTLEETAGLAGGETLVLPADISLPADVEAAFAAVVADWGRIDLLYNNAGRFGPTGDVDEVEIDDWVASVATNLTGTYLCSRAAFAQMKRQDPQGGRIINNGSISAHAPRPGSSAYTATKHAIAGLTKSLSLDGRPYRIACGQIDIGNAATRITAGIGEATRQADGSMRAEPTFDSRYAAEAVVQMALLPLDVNVQTMTIMATNMPFIGRG</sequence>
<evidence type="ECO:0000256" key="2">
    <source>
        <dbReference type="ARBA" id="ARBA00023002"/>
    </source>
</evidence>
<evidence type="ECO:0000313" key="4">
    <source>
        <dbReference type="EMBL" id="GGL53255.1"/>
    </source>
</evidence>
<dbReference type="InterPro" id="IPR002347">
    <property type="entry name" value="SDR_fam"/>
</dbReference>
<dbReference type="PRINTS" id="PR00081">
    <property type="entry name" value="GDHRDH"/>
</dbReference>
<dbReference type="PROSITE" id="PS00061">
    <property type="entry name" value="ADH_SHORT"/>
    <property type="match status" value="1"/>
</dbReference>
<name>A0A917W0S1_9ACTN</name>
<reference evidence="4" key="2">
    <citation type="submission" date="2020-09" db="EMBL/GenBank/DDBJ databases">
        <authorList>
            <person name="Sun Q."/>
            <person name="Zhou Y."/>
        </authorList>
    </citation>
    <scope>NUCLEOTIDE SEQUENCE</scope>
    <source>
        <strain evidence="4">CGMCC 4.7306</strain>
    </source>
</reference>
<dbReference type="InterPro" id="IPR036291">
    <property type="entry name" value="NAD(P)-bd_dom_sf"/>
</dbReference>